<sequence length="106" mass="11358">MRDLRRAFKAGRLRPSYRIRTSSLLVELLKNIEGRLNLLAIEAVEVGSPAVVGVLLVSSLGTEVELLASLAVLLVWAVSLLGLQVFVVLSVTSVLSSDVALVLSFV</sequence>
<keyword evidence="1" id="KW-1133">Transmembrane helix</keyword>
<dbReference type="AlphaFoldDB" id="A0A8D9EJV4"/>
<dbReference type="EMBL" id="HBUF01544057">
    <property type="protein sequence ID" value="CAG6756162.1"/>
    <property type="molecule type" value="Transcribed_RNA"/>
</dbReference>
<name>A0A8D9EJV4_9HEMI</name>
<feature type="transmembrane region" description="Helical" evidence="1">
    <location>
        <begin position="66"/>
        <end position="89"/>
    </location>
</feature>
<proteinExistence type="predicted"/>
<organism evidence="2">
    <name type="scientific">Cacopsylla melanoneura</name>
    <dbReference type="NCBI Taxonomy" id="428564"/>
    <lineage>
        <taxon>Eukaryota</taxon>
        <taxon>Metazoa</taxon>
        <taxon>Ecdysozoa</taxon>
        <taxon>Arthropoda</taxon>
        <taxon>Hexapoda</taxon>
        <taxon>Insecta</taxon>
        <taxon>Pterygota</taxon>
        <taxon>Neoptera</taxon>
        <taxon>Paraneoptera</taxon>
        <taxon>Hemiptera</taxon>
        <taxon>Sternorrhyncha</taxon>
        <taxon>Psylloidea</taxon>
        <taxon>Psyllidae</taxon>
        <taxon>Psyllinae</taxon>
        <taxon>Cacopsylla</taxon>
    </lineage>
</organism>
<accession>A0A8D9EJV4</accession>
<evidence type="ECO:0000313" key="2">
    <source>
        <dbReference type="EMBL" id="CAG6756162.1"/>
    </source>
</evidence>
<protein>
    <submittedName>
        <fullName evidence="2">Uncharacterized protein</fullName>
    </submittedName>
</protein>
<evidence type="ECO:0000256" key="1">
    <source>
        <dbReference type="SAM" id="Phobius"/>
    </source>
</evidence>
<keyword evidence="1" id="KW-0472">Membrane</keyword>
<dbReference type="EMBL" id="HBUF01085878">
    <property type="protein sequence ID" value="CAG6634354.1"/>
    <property type="molecule type" value="Transcribed_RNA"/>
</dbReference>
<reference evidence="2" key="1">
    <citation type="submission" date="2021-05" db="EMBL/GenBank/DDBJ databases">
        <authorList>
            <person name="Alioto T."/>
            <person name="Alioto T."/>
            <person name="Gomez Garrido J."/>
        </authorList>
    </citation>
    <scope>NUCLEOTIDE SEQUENCE</scope>
</reference>
<dbReference type="EMBL" id="HBUF01544058">
    <property type="protein sequence ID" value="CAG6756163.1"/>
    <property type="molecule type" value="Transcribed_RNA"/>
</dbReference>
<keyword evidence="1" id="KW-0812">Transmembrane</keyword>